<dbReference type="SFLD" id="SFLDG01140">
    <property type="entry name" value="C2.B:_Phosphomannomutase_and_P"/>
    <property type="match status" value="1"/>
</dbReference>
<comment type="caution">
    <text evidence="1">The sequence shown here is derived from an EMBL/GenBank/DDBJ whole genome shotgun (WGS) entry which is preliminary data.</text>
</comment>
<evidence type="ECO:0000313" key="1">
    <source>
        <dbReference type="EMBL" id="GGM19408.1"/>
    </source>
</evidence>
<organism evidence="1 2">
    <name type="scientific">Paraliobacillus quinghaiensis</name>
    <dbReference type="NCBI Taxonomy" id="470815"/>
    <lineage>
        <taxon>Bacteria</taxon>
        <taxon>Bacillati</taxon>
        <taxon>Bacillota</taxon>
        <taxon>Bacilli</taxon>
        <taxon>Bacillales</taxon>
        <taxon>Bacillaceae</taxon>
        <taxon>Paraliobacillus</taxon>
    </lineage>
</organism>
<dbReference type="EMBL" id="BMLG01000001">
    <property type="protein sequence ID" value="GGM19408.1"/>
    <property type="molecule type" value="Genomic_DNA"/>
</dbReference>
<dbReference type="NCBIfam" id="TIGR01484">
    <property type="entry name" value="HAD-SF-IIB"/>
    <property type="match status" value="1"/>
</dbReference>
<dbReference type="OrthoDB" id="9810101at2"/>
<dbReference type="GO" id="GO:0005829">
    <property type="term" value="C:cytosol"/>
    <property type="evidence" value="ECO:0007669"/>
    <property type="project" value="TreeGrafter"/>
</dbReference>
<dbReference type="SFLD" id="SFLDS00003">
    <property type="entry name" value="Haloacid_Dehalogenase"/>
    <property type="match status" value="1"/>
</dbReference>
<dbReference type="SUPFAM" id="SSF56784">
    <property type="entry name" value="HAD-like"/>
    <property type="match status" value="1"/>
</dbReference>
<dbReference type="PANTHER" id="PTHR10000">
    <property type="entry name" value="PHOSPHOSERINE PHOSPHATASE"/>
    <property type="match status" value="1"/>
</dbReference>
<dbReference type="PANTHER" id="PTHR10000:SF25">
    <property type="entry name" value="PHOSPHATASE YKRA-RELATED"/>
    <property type="match status" value="1"/>
</dbReference>
<dbReference type="InterPro" id="IPR036412">
    <property type="entry name" value="HAD-like_sf"/>
</dbReference>
<evidence type="ECO:0000313" key="2">
    <source>
        <dbReference type="Proteomes" id="UP000618460"/>
    </source>
</evidence>
<dbReference type="RefSeq" id="WP_117152746.1">
    <property type="nucleotide sequence ID" value="NZ_BMLG01000001.1"/>
</dbReference>
<dbReference type="PROSITE" id="PS01229">
    <property type="entry name" value="COF_2"/>
    <property type="match status" value="1"/>
</dbReference>
<dbReference type="Pfam" id="PF08282">
    <property type="entry name" value="Hydrolase_3"/>
    <property type="match status" value="1"/>
</dbReference>
<dbReference type="Proteomes" id="UP000618460">
    <property type="component" value="Unassembled WGS sequence"/>
</dbReference>
<keyword evidence="2" id="KW-1185">Reference proteome</keyword>
<reference evidence="1" key="2">
    <citation type="submission" date="2020-09" db="EMBL/GenBank/DDBJ databases">
        <authorList>
            <person name="Sun Q."/>
            <person name="Zhou Y."/>
        </authorList>
    </citation>
    <scope>NUCLEOTIDE SEQUENCE</scope>
    <source>
        <strain evidence="1">CGMCC 1.6333</strain>
    </source>
</reference>
<dbReference type="GO" id="GO:0000287">
    <property type="term" value="F:magnesium ion binding"/>
    <property type="evidence" value="ECO:0007669"/>
    <property type="project" value="TreeGrafter"/>
</dbReference>
<dbReference type="Gene3D" id="3.40.50.1000">
    <property type="entry name" value="HAD superfamily/HAD-like"/>
    <property type="match status" value="1"/>
</dbReference>
<dbReference type="Gene3D" id="3.30.1240.10">
    <property type="match status" value="1"/>
</dbReference>
<gene>
    <name evidence="1" type="ORF">GCM10011351_01600</name>
</gene>
<dbReference type="NCBIfam" id="TIGR00099">
    <property type="entry name" value="Cof-subfamily"/>
    <property type="match status" value="1"/>
</dbReference>
<dbReference type="InterPro" id="IPR023214">
    <property type="entry name" value="HAD_sf"/>
</dbReference>
<accession>A0A917TDQ8</accession>
<proteinExistence type="predicted"/>
<reference evidence="1" key="1">
    <citation type="journal article" date="2014" name="Int. J. Syst. Evol. Microbiol.">
        <title>Complete genome sequence of Corynebacterium casei LMG S-19264T (=DSM 44701T), isolated from a smear-ripened cheese.</title>
        <authorList>
            <consortium name="US DOE Joint Genome Institute (JGI-PGF)"/>
            <person name="Walter F."/>
            <person name="Albersmeier A."/>
            <person name="Kalinowski J."/>
            <person name="Ruckert C."/>
        </authorList>
    </citation>
    <scope>NUCLEOTIDE SEQUENCE</scope>
    <source>
        <strain evidence="1">CGMCC 1.6333</strain>
    </source>
</reference>
<dbReference type="InterPro" id="IPR006379">
    <property type="entry name" value="HAD-SF_hydro_IIB"/>
</dbReference>
<dbReference type="GO" id="GO:0016791">
    <property type="term" value="F:phosphatase activity"/>
    <property type="evidence" value="ECO:0007669"/>
    <property type="project" value="UniProtKB-ARBA"/>
</dbReference>
<dbReference type="AlphaFoldDB" id="A0A917TDQ8"/>
<sequence length="262" mass="29885">MTEYKALFLDIDGTILKPDHTIENSTREAIRQVKAKGLEIFLATGRPLHEVSHIAEELDIHSFIGYNGAFAIYQDREILNEAMKKETVEYYLKVCEQHDHEMVLYTSDKNLFTSLDKSYVKQFIANFDLKQNHLFTTDQAENILGITIMNLTEPEIPLYETNEPIFFSQVNVADFTHNYDVIRENVNKGRAIKIALDELGFEPSNAIAFGDGMNDKQMLEYVGESFAMGNAHQDLFAYAKHQTTTVEDNGIYNGLKKIGLID</sequence>
<dbReference type="InterPro" id="IPR000150">
    <property type="entry name" value="Cof"/>
</dbReference>
<name>A0A917TDQ8_9BACI</name>
<protein>
    <submittedName>
        <fullName evidence="1">Phosphatase</fullName>
    </submittedName>
</protein>